<dbReference type="GO" id="GO:0016740">
    <property type="term" value="F:transferase activity"/>
    <property type="evidence" value="ECO:0007669"/>
    <property type="project" value="UniProtKB-KW"/>
</dbReference>
<keyword evidence="3" id="KW-1185">Reference proteome</keyword>
<accession>A0A6A8DEQ0</accession>
<comment type="caution">
    <text evidence="2">The sequence shown here is derived from an EMBL/GenBank/DDBJ whole genome shotgun (WGS) entry which is preliminary data.</text>
</comment>
<dbReference type="Gene3D" id="3.90.1200.10">
    <property type="match status" value="1"/>
</dbReference>
<dbReference type="Proteomes" id="UP000799092">
    <property type="component" value="Unassembled WGS sequence"/>
</dbReference>
<evidence type="ECO:0000313" key="3">
    <source>
        <dbReference type="Proteomes" id="UP000799092"/>
    </source>
</evidence>
<reference evidence="2" key="1">
    <citation type="submission" date="2019-11" db="EMBL/GenBank/DDBJ databases">
        <authorList>
            <person name="Li J."/>
        </authorList>
    </citation>
    <scope>NUCLEOTIDE SEQUENCE</scope>
    <source>
        <strain evidence="2">B6B</strain>
    </source>
</reference>
<proteinExistence type="predicted"/>
<protein>
    <submittedName>
        <fullName evidence="2">Phosphotransferase</fullName>
    </submittedName>
</protein>
<dbReference type="InterPro" id="IPR011009">
    <property type="entry name" value="Kinase-like_dom_sf"/>
</dbReference>
<dbReference type="SUPFAM" id="SSF56112">
    <property type="entry name" value="Protein kinase-like (PK-like)"/>
    <property type="match status" value="1"/>
</dbReference>
<dbReference type="OrthoDB" id="2373610at2"/>
<dbReference type="EMBL" id="WJNG01000007">
    <property type="protein sequence ID" value="MRH42996.1"/>
    <property type="molecule type" value="Genomic_DNA"/>
</dbReference>
<dbReference type="Pfam" id="PF01636">
    <property type="entry name" value="APH"/>
    <property type="match status" value="1"/>
</dbReference>
<name>A0A6A8DEQ0_9BACI</name>
<feature type="domain" description="Aminoglycoside phosphotransferase" evidence="1">
    <location>
        <begin position="97"/>
        <end position="294"/>
    </location>
</feature>
<dbReference type="AlphaFoldDB" id="A0A6A8DEQ0"/>
<sequence>MGILVIISNHIILKRMVQCCQMAQGILIHIRVGMVTHNPILEHRSLICHIIQGIAKMRMKVNRKQFRDDSNKNRLCSFLYNQGGLTVNKLSPIKDNVFYLKSDNDEYILKNNKFSSSIEQQWNFFEKLTFNQSNKFTCFPNGSQIIEGFGVFWTLSPYISGQSLQYRLHSDREDALITLRKFHKEATDIKIENPKIKTPIYVKWYNRLEKLHQTRHIMEQFGFLYLYEDILRTTKSRLKVLANLDWHSIEKKSVVNWTWTHGDVASHNFLRDNSNIVHLIDFDLLSMSPQIYDHIQLGQRFLPYVNWSLDRLLSYSVYDEQLDFSLWLYGITVPSDIIREWWHFTSRNHSNNKFIWYLNRLSEDWKHRVQFVEEVDIMLR</sequence>
<evidence type="ECO:0000259" key="1">
    <source>
        <dbReference type="Pfam" id="PF01636"/>
    </source>
</evidence>
<gene>
    <name evidence="2" type="ORF">GH741_09890</name>
</gene>
<dbReference type="InterPro" id="IPR002575">
    <property type="entry name" value="Aminoglycoside_PTrfase"/>
</dbReference>
<organism evidence="2 3">
    <name type="scientific">Aquibacillus halophilus</name>
    <dbReference type="NCBI Taxonomy" id="930132"/>
    <lineage>
        <taxon>Bacteria</taxon>
        <taxon>Bacillati</taxon>
        <taxon>Bacillota</taxon>
        <taxon>Bacilli</taxon>
        <taxon>Bacillales</taxon>
        <taxon>Bacillaceae</taxon>
        <taxon>Aquibacillus</taxon>
    </lineage>
</organism>
<evidence type="ECO:0000313" key="2">
    <source>
        <dbReference type="EMBL" id="MRH42996.1"/>
    </source>
</evidence>
<keyword evidence="2" id="KW-0808">Transferase</keyword>